<keyword evidence="2" id="KW-0547">Nucleotide-binding</keyword>
<keyword evidence="7" id="KW-1185">Reference proteome</keyword>
<keyword evidence="6" id="KW-0969">Cilium</keyword>
<keyword evidence="6" id="KW-0282">Flagellum</keyword>
<dbReference type="Proteomes" id="UP000253908">
    <property type="component" value="Chromosome"/>
</dbReference>
<dbReference type="Pfam" id="PF12945">
    <property type="entry name" value="PilZNR"/>
    <property type="match status" value="1"/>
</dbReference>
<evidence type="ECO:0000259" key="5">
    <source>
        <dbReference type="Pfam" id="PF12945"/>
    </source>
</evidence>
<keyword evidence="3" id="KW-0975">Bacterial flagellum</keyword>
<dbReference type="KEGG" id="ocn:CUC15_10705"/>
<dbReference type="InterPro" id="IPR009926">
    <property type="entry name" value="T3SS_YcgR_PilZN"/>
</dbReference>
<feature type="domain" description="Type III secretion system flagellar brake protein YcgR PilZN" evidence="5">
    <location>
        <begin position="2"/>
        <end position="90"/>
    </location>
</feature>
<evidence type="ECO:0000256" key="2">
    <source>
        <dbReference type="ARBA" id="ARBA00022741"/>
    </source>
</evidence>
<feature type="domain" description="PilZ" evidence="4">
    <location>
        <begin position="99"/>
        <end position="208"/>
    </location>
</feature>
<dbReference type="RefSeq" id="WP_114916650.1">
    <property type="nucleotide sequence ID" value="NZ_CP024848.1"/>
</dbReference>
<dbReference type="Pfam" id="PF07238">
    <property type="entry name" value="PilZ"/>
    <property type="match status" value="1"/>
</dbReference>
<accession>A0A345PH80</accession>
<dbReference type="AlphaFoldDB" id="A0A345PH80"/>
<evidence type="ECO:0000256" key="1">
    <source>
        <dbReference type="ARBA" id="ARBA00022636"/>
    </source>
</evidence>
<dbReference type="Gene3D" id="2.30.110.10">
    <property type="entry name" value="Electron Transport, Fmn-binding Protein, Chain A"/>
    <property type="match status" value="1"/>
</dbReference>
<dbReference type="InterPro" id="IPR012349">
    <property type="entry name" value="Split_barrel_FMN-bd"/>
</dbReference>
<dbReference type="InterPro" id="IPR009875">
    <property type="entry name" value="PilZ_domain"/>
</dbReference>
<dbReference type="Gene3D" id="2.40.10.220">
    <property type="entry name" value="predicted glycosyltransferase like domains"/>
    <property type="match status" value="1"/>
</dbReference>
<dbReference type="EMBL" id="CP024848">
    <property type="protein sequence ID" value="AXI09360.1"/>
    <property type="molecule type" value="Genomic_DNA"/>
</dbReference>
<proteinExistence type="predicted"/>
<dbReference type="OrthoDB" id="1951449at2"/>
<dbReference type="SUPFAM" id="SSF141371">
    <property type="entry name" value="PilZ domain-like"/>
    <property type="match status" value="1"/>
</dbReference>
<reference evidence="7" key="1">
    <citation type="submission" date="2017-11" db="EMBL/GenBank/DDBJ databases">
        <authorList>
            <person name="Zhu W."/>
        </authorList>
    </citation>
    <scope>NUCLEOTIDE SEQUENCE [LARGE SCALE GENOMIC DNA]</scope>
    <source>
        <strain evidence="7">160</strain>
    </source>
</reference>
<gene>
    <name evidence="6" type="ORF">CUC15_10705</name>
</gene>
<keyword evidence="1" id="KW-0973">c-di-GMP</keyword>
<name>A0A345PH80_9BACI</name>
<keyword evidence="6" id="KW-0966">Cell projection</keyword>
<evidence type="ECO:0000313" key="7">
    <source>
        <dbReference type="Proteomes" id="UP000253908"/>
    </source>
</evidence>
<organism evidence="6 7">
    <name type="scientific">Oceanobacillus zhaokaii</name>
    <dbReference type="NCBI Taxonomy" id="2052660"/>
    <lineage>
        <taxon>Bacteria</taxon>
        <taxon>Bacillati</taxon>
        <taxon>Bacillota</taxon>
        <taxon>Bacilli</taxon>
        <taxon>Bacillales</taxon>
        <taxon>Bacillaceae</taxon>
        <taxon>Oceanobacillus</taxon>
    </lineage>
</organism>
<dbReference type="GO" id="GO:0035438">
    <property type="term" value="F:cyclic-di-GMP binding"/>
    <property type="evidence" value="ECO:0007669"/>
    <property type="project" value="InterPro"/>
</dbReference>
<sequence length="219" mass="25343">MKIGTVLHIELNNPKTKKNDKYRCKVIEINEHSLIIDYPINEITNKTAFLPKGRYFSVSYIGDDEAVYQFTSNITAKIRLNVPALAIEKPNKENIQRIQRREFVRIEATVDVAIHSIDQTFSPFVTVTSDISGGGLSIIAPHNHKLIIGDIVDTWITLLMHENRYQYINVRTEVVFIKTLKNSIELVSLKFIELDKLSQQGIIRFCFEKQREARQKELR</sequence>
<evidence type="ECO:0000313" key="6">
    <source>
        <dbReference type="EMBL" id="AXI09360.1"/>
    </source>
</evidence>
<evidence type="ECO:0000259" key="4">
    <source>
        <dbReference type="Pfam" id="PF07238"/>
    </source>
</evidence>
<protein>
    <submittedName>
        <fullName evidence="6">Flagellar brake protein</fullName>
    </submittedName>
</protein>
<evidence type="ECO:0000256" key="3">
    <source>
        <dbReference type="ARBA" id="ARBA00023143"/>
    </source>
</evidence>